<evidence type="ECO:0000313" key="1">
    <source>
        <dbReference type="EMBL" id="MDA3731712.1"/>
    </source>
</evidence>
<reference evidence="1" key="1">
    <citation type="journal article" date="2023" name="Int. J. Syst. Evol. Microbiol.">
        <title>&lt;i&gt;Holtiella tumoricola&lt;/i&gt; gen. nov. sp. nov., isolated from a human clinical sample.</title>
        <authorList>
            <person name="Allen-Vercoe E."/>
            <person name="Daigneault M.C."/>
            <person name="Vancuren S.J."/>
            <person name="Cochrane K."/>
            <person name="O'Neal L.L."/>
            <person name="Sankaranarayanan K."/>
            <person name="Lawson P.A."/>
        </authorList>
    </citation>
    <scope>NUCLEOTIDE SEQUENCE</scope>
    <source>
        <strain evidence="1">CC70A</strain>
    </source>
</reference>
<dbReference type="Proteomes" id="UP001169242">
    <property type="component" value="Unassembled WGS sequence"/>
</dbReference>
<comment type="caution">
    <text evidence="1">The sequence shown here is derived from an EMBL/GenBank/DDBJ whole genome shotgun (WGS) entry which is preliminary data.</text>
</comment>
<evidence type="ECO:0008006" key="3">
    <source>
        <dbReference type="Google" id="ProtNLM"/>
    </source>
</evidence>
<protein>
    <recommendedName>
        <fullName evidence="3">DALR anticodon binding domain-containing protein</fullName>
    </recommendedName>
</protein>
<dbReference type="EMBL" id="JAQIFT010000040">
    <property type="protein sequence ID" value="MDA3731712.1"/>
    <property type="molecule type" value="Genomic_DNA"/>
</dbReference>
<organism evidence="1 2">
    <name type="scientific">Holtiella tumoricola</name>
    <dbReference type="NCBI Taxonomy" id="3018743"/>
    <lineage>
        <taxon>Bacteria</taxon>
        <taxon>Bacillati</taxon>
        <taxon>Bacillota</taxon>
        <taxon>Clostridia</taxon>
        <taxon>Lachnospirales</taxon>
        <taxon>Cellulosilyticaceae</taxon>
        <taxon>Holtiella</taxon>
    </lineage>
</organism>
<dbReference type="AlphaFoldDB" id="A0AA42DMT5"/>
<name>A0AA42DMT5_9FIRM</name>
<accession>A0AA42DMT5</accession>
<sequence>MTLTKSILTTCLDLLGIEVPDKM</sequence>
<evidence type="ECO:0000313" key="2">
    <source>
        <dbReference type="Proteomes" id="UP001169242"/>
    </source>
</evidence>
<gene>
    <name evidence="1" type="ORF">PBV87_09505</name>
</gene>
<proteinExistence type="predicted"/>
<dbReference type="Gene3D" id="1.10.730.10">
    <property type="entry name" value="Isoleucyl-tRNA Synthetase, Domain 1"/>
    <property type="match status" value="1"/>
</dbReference>
<keyword evidence="2" id="KW-1185">Reference proteome</keyword>